<keyword evidence="1" id="KW-0963">Cytoplasm</keyword>
<dbReference type="InterPro" id="IPR038212">
    <property type="entry name" value="TF_EnY2_sf"/>
</dbReference>
<dbReference type="Proteomes" id="UP000027586">
    <property type="component" value="Unassembled WGS sequence"/>
</dbReference>
<evidence type="ECO:0000256" key="1">
    <source>
        <dbReference type="HAMAP-Rule" id="MF_03046"/>
    </source>
</evidence>
<keyword evidence="1" id="KW-0811">Translocation</keyword>
<protein>
    <recommendedName>
        <fullName evidence="1">Transcription and mRNA export factor SUS1</fullName>
    </recommendedName>
</protein>
<dbReference type="GO" id="GO:0006368">
    <property type="term" value="P:transcription elongation by RNA polymerase II"/>
    <property type="evidence" value="ECO:0007669"/>
    <property type="project" value="UniProtKB-UniRule"/>
</dbReference>
<comment type="function">
    <text evidence="1">Involved in mRNA export coupled transcription activation by association with both the TREX-2 and the SAGA complexes. At the promoters, SAGA is required for recruitment of the basal transcription machinery. It influences RNA polymerase II transcriptional activity through different activities such as TBP interaction and promoter selectivity, interaction with transcription activators, and chromatin modification through histone acetylation and deubiquitination. Within the SAGA complex, participates to a subcomplex required for deubiquitination of H2B and for the maintenance of steady-state H3 methylation levels. The TREX-2 complex functions in docking export-competent ribonucleoprotein particles (mRNPs) to the nuclear entrance of the nuclear pore complex (nuclear basket). TREX-2 participates in mRNA export and accurate chromatin positioning in the nucleus by tethering genes to the nuclear periphery. May also be involved in cytoplasmic mRNA decay by interaction with components of P-bodies.</text>
</comment>
<dbReference type="VEuPathDB" id="FungiDB:LCOR_07491.1"/>
<dbReference type="InterPro" id="IPR018783">
    <property type="entry name" value="TF_ENY2"/>
</dbReference>
<dbReference type="GO" id="GO:0005643">
    <property type="term" value="C:nuclear pore"/>
    <property type="evidence" value="ECO:0007669"/>
    <property type="project" value="UniProtKB-UniRule"/>
</dbReference>
<dbReference type="PANTHER" id="PTHR12514">
    <property type="entry name" value="ENHANCER OF YELLOW 2 TRANSCRIPTION FACTOR"/>
    <property type="match status" value="1"/>
</dbReference>
<keyword evidence="3" id="KW-1185">Reference proteome</keyword>
<reference evidence="2" key="1">
    <citation type="submission" date="2013-08" db="EMBL/GenBank/DDBJ databases">
        <title>Gene expansion shapes genome architecture in the human pathogen Lichtheimia corymbifera: an evolutionary genomics analysis in the ancient terrestrial Mucorales (Mucoromycotina).</title>
        <authorList>
            <person name="Schwartze V.U."/>
            <person name="Winter S."/>
            <person name="Shelest E."/>
            <person name="Marcet-Houben M."/>
            <person name="Horn F."/>
            <person name="Wehner S."/>
            <person name="Hoffmann K."/>
            <person name="Riege K."/>
            <person name="Sammeth M."/>
            <person name="Nowrousian M."/>
            <person name="Valiante V."/>
            <person name="Linde J."/>
            <person name="Jacobsen I.D."/>
            <person name="Marz M."/>
            <person name="Brakhage A.A."/>
            <person name="Gabaldon T."/>
            <person name="Bocker S."/>
            <person name="Voigt K."/>
        </authorList>
    </citation>
    <scope>NUCLEOTIDE SEQUENCE [LARGE SCALE GENOMIC DNA]</scope>
    <source>
        <strain evidence="2">FSU 9682</strain>
    </source>
</reference>
<dbReference type="GO" id="GO:0003713">
    <property type="term" value="F:transcription coactivator activity"/>
    <property type="evidence" value="ECO:0007669"/>
    <property type="project" value="UniProtKB-UniRule"/>
</dbReference>
<dbReference type="Gene3D" id="1.10.246.140">
    <property type="match status" value="1"/>
</dbReference>
<dbReference type="GO" id="GO:0070390">
    <property type="term" value="C:transcription export complex 2"/>
    <property type="evidence" value="ECO:0007669"/>
    <property type="project" value="UniProtKB-UniRule"/>
</dbReference>
<evidence type="ECO:0000313" key="2">
    <source>
        <dbReference type="EMBL" id="CDH56441.1"/>
    </source>
</evidence>
<organism evidence="2 3">
    <name type="scientific">Lichtheimia corymbifera JMRC:FSU:9682</name>
    <dbReference type="NCBI Taxonomy" id="1263082"/>
    <lineage>
        <taxon>Eukaryota</taxon>
        <taxon>Fungi</taxon>
        <taxon>Fungi incertae sedis</taxon>
        <taxon>Mucoromycota</taxon>
        <taxon>Mucoromycotina</taxon>
        <taxon>Mucoromycetes</taxon>
        <taxon>Mucorales</taxon>
        <taxon>Lichtheimiaceae</taxon>
        <taxon>Lichtheimia</taxon>
    </lineage>
</organism>
<keyword evidence="1" id="KW-0804">Transcription</keyword>
<name>A0A068S594_9FUNG</name>
<dbReference type="HAMAP" id="MF_03046">
    <property type="entry name" value="ENY2_Sus1"/>
    <property type="match status" value="1"/>
</dbReference>
<dbReference type="GO" id="GO:0015031">
    <property type="term" value="P:protein transport"/>
    <property type="evidence" value="ECO:0007669"/>
    <property type="project" value="UniProtKB-KW"/>
</dbReference>
<keyword evidence="1" id="KW-0653">Protein transport</keyword>
<comment type="similarity">
    <text evidence="1">Belongs to the ENY2 family.</text>
</comment>
<dbReference type="GO" id="GO:0006325">
    <property type="term" value="P:chromatin organization"/>
    <property type="evidence" value="ECO:0007669"/>
    <property type="project" value="UniProtKB-KW"/>
</dbReference>
<keyword evidence="1" id="KW-0010">Activator</keyword>
<proteinExistence type="inferred from homology"/>
<comment type="caution">
    <text evidence="2">The sequence shown here is derived from an EMBL/GenBank/DDBJ whole genome shotgun (WGS) entry which is preliminary data.</text>
</comment>
<dbReference type="GO" id="GO:0000124">
    <property type="term" value="C:SAGA complex"/>
    <property type="evidence" value="ECO:0007669"/>
    <property type="project" value="UniProtKB-UniRule"/>
</dbReference>
<dbReference type="GO" id="GO:0006406">
    <property type="term" value="P:mRNA export from nucleus"/>
    <property type="evidence" value="ECO:0007669"/>
    <property type="project" value="UniProtKB-UniRule"/>
</dbReference>
<dbReference type="GO" id="GO:0000932">
    <property type="term" value="C:P-body"/>
    <property type="evidence" value="ECO:0007669"/>
    <property type="project" value="UniProtKB-SubCell"/>
</dbReference>
<dbReference type="GO" id="GO:0071819">
    <property type="term" value="C:DUBm complex"/>
    <property type="evidence" value="ECO:0007669"/>
    <property type="project" value="UniProtKB-UniRule"/>
</dbReference>
<gene>
    <name evidence="1" type="primary">SUS1</name>
    <name evidence="2" type="ORF">LCOR_07491.1</name>
</gene>
<keyword evidence="1" id="KW-0539">Nucleus</keyword>
<evidence type="ECO:0000313" key="3">
    <source>
        <dbReference type="Proteomes" id="UP000027586"/>
    </source>
</evidence>
<keyword evidence="1" id="KW-0509">mRNA transport</keyword>
<dbReference type="OrthoDB" id="6221744at2759"/>
<dbReference type="STRING" id="1263082.A0A068S594"/>
<sequence length="146" mass="16492">MMLADKVASTTIANAQRMTGDLMHTCVVIFNDLVFPAPSKLSLQQTTPTYTMSESEKMRIALSRHFVDSGEKERLMSILRARLVESGWNDNLYAFCRDTVRSRNLANITMDDLVKEAAEHGRGSVNENIKKELLTHIKKYLDAALE</sequence>
<comment type="subcellular location">
    <subcellularLocation>
        <location evidence="1">Nucleus</location>
        <location evidence="1">Nucleoplasm</location>
    </subcellularLocation>
    <subcellularLocation>
        <location evidence="1">Cytoplasm</location>
        <location evidence="1">P-body</location>
    </subcellularLocation>
</comment>
<dbReference type="GO" id="GO:0005654">
    <property type="term" value="C:nucleoplasm"/>
    <property type="evidence" value="ECO:0007669"/>
    <property type="project" value="UniProtKB-SubCell"/>
</dbReference>
<keyword evidence="1" id="KW-0805">Transcription regulation</keyword>
<keyword evidence="1" id="KW-0156">Chromatin regulator</keyword>
<comment type="subunit">
    <text evidence="1">Component of the nuclear pore complex (NPC)-associated TREX-2 complex (transcription and export complex 2), composed of at least SUS1, SAC3, THP1, SEM1, and CDC31. TREX-2 contains 2 SUS1 chains. The TREX-2 complex interacts with the nucleoporin NUP1. Component of the 1.8 MDa SAGA transcription coactivator-HAT complex. SAGA is built of 5 distinct domains with specialized functions. Within the SAGA complex, SUS1, SGF11, SGF73 and UBP8 form an additional subcomplex of SAGA called the DUB module (deubiquitination module). Interacts directly with THP1, SAC3, SGF11, and with the RNA polymerase II.</text>
</comment>
<dbReference type="EMBL" id="CBTN010000037">
    <property type="protein sequence ID" value="CDH56441.1"/>
    <property type="molecule type" value="Genomic_DNA"/>
</dbReference>
<dbReference type="AlphaFoldDB" id="A0A068S594"/>
<accession>A0A068S594</accession>
<dbReference type="Pfam" id="PF10163">
    <property type="entry name" value="EnY2"/>
    <property type="match status" value="1"/>
</dbReference>
<keyword evidence="1" id="KW-0813">Transport</keyword>